<dbReference type="PANTHER" id="PTHR42944:SF1">
    <property type="entry name" value="ADENINE DNA GLYCOSYLASE"/>
    <property type="match status" value="1"/>
</dbReference>
<dbReference type="GO" id="GO:0032357">
    <property type="term" value="F:oxidized purine DNA binding"/>
    <property type="evidence" value="ECO:0007669"/>
    <property type="project" value="TreeGrafter"/>
</dbReference>
<dbReference type="SUPFAM" id="SSF48150">
    <property type="entry name" value="DNA-glycosylase"/>
    <property type="match status" value="1"/>
</dbReference>
<evidence type="ECO:0000256" key="12">
    <source>
        <dbReference type="ARBA" id="ARBA00023295"/>
    </source>
</evidence>
<reference evidence="14" key="1">
    <citation type="submission" date="2021-02" db="EMBL/GenBank/DDBJ databases">
        <title>First Annotated Genome of the Yellow-green Alga Tribonema minus.</title>
        <authorList>
            <person name="Mahan K.M."/>
        </authorList>
    </citation>
    <scope>NUCLEOTIDE SEQUENCE</scope>
    <source>
        <strain evidence="14">UTEX B ZZ1240</strain>
    </source>
</reference>
<evidence type="ECO:0000256" key="4">
    <source>
        <dbReference type="ARBA" id="ARBA00012045"/>
    </source>
</evidence>
<dbReference type="GO" id="GO:0051536">
    <property type="term" value="F:iron-sulfur cluster binding"/>
    <property type="evidence" value="ECO:0007669"/>
    <property type="project" value="UniProtKB-KW"/>
</dbReference>
<comment type="caution">
    <text evidence="14">The sequence shown here is derived from an EMBL/GenBank/DDBJ whole genome shotgun (WGS) entry which is preliminary data.</text>
</comment>
<dbReference type="OrthoDB" id="10248838at2759"/>
<dbReference type="InterPro" id="IPR011257">
    <property type="entry name" value="DNA_glycosylase"/>
</dbReference>
<keyword evidence="6" id="KW-0479">Metal-binding</keyword>
<feature type="non-terminal residue" evidence="14">
    <location>
        <position position="157"/>
    </location>
</feature>
<dbReference type="EC" id="3.2.2.31" evidence="4"/>
<organism evidence="14 15">
    <name type="scientific">Tribonema minus</name>
    <dbReference type="NCBI Taxonomy" id="303371"/>
    <lineage>
        <taxon>Eukaryota</taxon>
        <taxon>Sar</taxon>
        <taxon>Stramenopiles</taxon>
        <taxon>Ochrophyta</taxon>
        <taxon>PX clade</taxon>
        <taxon>Xanthophyceae</taxon>
        <taxon>Tribonematales</taxon>
        <taxon>Tribonemataceae</taxon>
        <taxon>Tribonema</taxon>
    </lineage>
</organism>
<sequence length="157" mass="16922">MCQQTRVETVVGYYARWMARLPTVEALAAADEDTVNAMWAGLGYYRRARLLHSGARAVVAERAGRLPRAAAELRAIPGIGPYTAGAISSIAFAQREPVVDGNVVRVLSRLRACAASPKSNALVALCWQLARGLVPEDRPGDFNQALMELGSLVCTPR</sequence>
<evidence type="ECO:0000256" key="11">
    <source>
        <dbReference type="ARBA" id="ARBA00023204"/>
    </source>
</evidence>
<dbReference type="GO" id="GO:0035485">
    <property type="term" value="F:adenine/guanine mispair binding"/>
    <property type="evidence" value="ECO:0007669"/>
    <property type="project" value="TreeGrafter"/>
</dbReference>
<evidence type="ECO:0000256" key="8">
    <source>
        <dbReference type="ARBA" id="ARBA00022801"/>
    </source>
</evidence>
<comment type="cofactor">
    <cofactor evidence="2">
        <name>[4Fe-4S] cluster</name>
        <dbReference type="ChEBI" id="CHEBI:49883"/>
    </cofactor>
</comment>
<keyword evidence="11" id="KW-0234">DNA repair</keyword>
<protein>
    <recommendedName>
        <fullName evidence="5">Adenine DNA glycosylase</fullName>
        <ecNumber evidence="4">3.2.2.31</ecNumber>
    </recommendedName>
</protein>
<dbReference type="Pfam" id="PF00633">
    <property type="entry name" value="HHH"/>
    <property type="match status" value="1"/>
</dbReference>
<dbReference type="Proteomes" id="UP000664859">
    <property type="component" value="Unassembled WGS sequence"/>
</dbReference>
<evidence type="ECO:0000313" key="14">
    <source>
        <dbReference type="EMBL" id="KAG5177511.1"/>
    </source>
</evidence>
<proteinExistence type="inferred from homology"/>
<dbReference type="PROSITE" id="PS01155">
    <property type="entry name" value="ENDONUCLEASE_III_2"/>
    <property type="match status" value="1"/>
</dbReference>
<gene>
    <name evidence="14" type="ORF">JKP88DRAFT_131798</name>
</gene>
<accession>A0A835YL60</accession>
<evidence type="ECO:0000256" key="5">
    <source>
        <dbReference type="ARBA" id="ARBA00022023"/>
    </source>
</evidence>
<dbReference type="GO" id="GO:0005634">
    <property type="term" value="C:nucleus"/>
    <property type="evidence" value="ECO:0007669"/>
    <property type="project" value="TreeGrafter"/>
</dbReference>
<dbReference type="AlphaFoldDB" id="A0A835YL60"/>
<evidence type="ECO:0000256" key="10">
    <source>
        <dbReference type="ARBA" id="ARBA00023014"/>
    </source>
</evidence>
<evidence type="ECO:0000256" key="2">
    <source>
        <dbReference type="ARBA" id="ARBA00001966"/>
    </source>
</evidence>
<dbReference type="SMART" id="SM00478">
    <property type="entry name" value="ENDO3c"/>
    <property type="match status" value="1"/>
</dbReference>
<dbReference type="InterPro" id="IPR044298">
    <property type="entry name" value="MIG/MutY"/>
</dbReference>
<dbReference type="InterPro" id="IPR004036">
    <property type="entry name" value="Endonuclease-III-like_CS2"/>
</dbReference>
<keyword evidence="9" id="KW-0408">Iron</keyword>
<evidence type="ECO:0000256" key="3">
    <source>
        <dbReference type="ARBA" id="ARBA00008343"/>
    </source>
</evidence>
<dbReference type="GO" id="GO:0046872">
    <property type="term" value="F:metal ion binding"/>
    <property type="evidence" value="ECO:0007669"/>
    <property type="project" value="UniProtKB-KW"/>
</dbReference>
<dbReference type="InterPro" id="IPR003265">
    <property type="entry name" value="HhH-GPD_domain"/>
</dbReference>
<comment type="similarity">
    <text evidence="3">Belongs to the Nth/MutY family.</text>
</comment>
<keyword evidence="10" id="KW-0411">Iron-sulfur</keyword>
<evidence type="ECO:0000256" key="1">
    <source>
        <dbReference type="ARBA" id="ARBA00000843"/>
    </source>
</evidence>
<dbReference type="GO" id="GO:0000701">
    <property type="term" value="F:purine-specific mismatch base pair DNA N-glycosylase activity"/>
    <property type="evidence" value="ECO:0007669"/>
    <property type="project" value="UniProtKB-EC"/>
</dbReference>
<dbReference type="InterPro" id="IPR023170">
    <property type="entry name" value="HhH_base_excis_C"/>
</dbReference>
<dbReference type="EMBL" id="JAFCMP010000525">
    <property type="protein sequence ID" value="KAG5177511.1"/>
    <property type="molecule type" value="Genomic_DNA"/>
</dbReference>
<dbReference type="PANTHER" id="PTHR42944">
    <property type="entry name" value="ADENINE DNA GLYCOSYLASE"/>
    <property type="match status" value="1"/>
</dbReference>
<evidence type="ECO:0000256" key="9">
    <source>
        <dbReference type="ARBA" id="ARBA00023004"/>
    </source>
</evidence>
<dbReference type="GO" id="GO:0006298">
    <property type="term" value="P:mismatch repair"/>
    <property type="evidence" value="ECO:0007669"/>
    <property type="project" value="TreeGrafter"/>
</dbReference>
<dbReference type="GO" id="GO:0006284">
    <property type="term" value="P:base-excision repair"/>
    <property type="evidence" value="ECO:0007669"/>
    <property type="project" value="InterPro"/>
</dbReference>
<evidence type="ECO:0000256" key="6">
    <source>
        <dbReference type="ARBA" id="ARBA00022723"/>
    </source>
</evidence>
<keyword evidence="8" id="KW-0378">Hydrolase</keyword>
<keyword evidence="7" id="KW-0227">DNA damage</keyword>
<evidence type="ECO:0000256" key="7">
    <source>
        <dbReference type="ARBA" id="ARBA00022763"/>
    </source>
</evidence>
<keyword evidence="15" id="KW-1185">Reference proteome</keyword>
<comment type="catalytic activity">
    <reaction evidence="1">
        <text>Hydrolyzes free adenine bases from 7,8-dihydro-8-oxoguanine:adenine mismatched double-stranded DNA, leaving an apurinic site.</text>
        <dbReference type="EC" id="3.2.2.31"/>
    </reaction>
</comment>
<feature type="domain" description="HhH-GPD" evidence="13">
    <location>
        <begin position="1"/>
        <end position="152"/>
    </location>
</feature>
<dbReference type="Gene3D" id="1.10.1670.10">
    <property type="entry name" value="Helix-hairpin-Helix base-excision DNA repair enzymes (C-terminal)"/>
    <property type="match status" value="1"/>
</dbReference>
<dbReference type="InterPro" id="IPR000445">
    <property type="entry name" value="HhH_motif"/>
</dbReference>
<dbReference type="GO" id="GO:0034039">
    <property type="term" value="F:8-oxo-7,8-dihydroguanine DNA N-glycosylase activity"/>
    <property type="evidence" value="ECO:0007669"/>
    <property type="project" value="TreeGrafter"/>
</dbReference>
<dbReference type="CDD" id="cd00056">
    <property type="entry name" value="ENDO3c"/>
    <property type="match status" value="1"/>
</dbReference>
<dbReference type="Gene3D" id="1.10.340.30">
    <property type="entry name" value="Hypothetical protein, domain 2"/>
    <property type="match status" value="1"/>
</dbReference>
<name>A0A835YL60_9STRA</name>
<keyword evidence="12" id="KW-0326">Glycosidase</keyword>
<evidence type="ECO:0000259" key="13">
    <source>
        <dbReference type="SMART" id="SM00478"/>
    </source>
</evidence>
<evidence type="ECO:0000313" key="15">
    <source>
        <dbReference type="Proteomes" id="UP000664859"/>
    </source>
</evidence>
<dbReference type="Pfam" id="PF00730">
    <property type="entry name" value="HhH-GPD"/>
    <property type="match status" value="1"/>
</dbReference>